<proteinExistence type="predicted"/>
<evidence type="ECO:0000313" key="2">
    <source>
        <dbReference type="EMBL" id="GAE01593.1"/>
    </source>
</evidence>
<dbReference type="Proteomes" id="UP000054164">
    <property type="component" value="Unassembled WGS sequence"/>
</dbReference>
<sequence>MWIVILSILGTIGVTMGVGILATAPGRQELMDINIAALDFKKLRDGTYIGQYCGTKDHFRDAKVEVTVSSGKVSSIKVLEGKNVYKEGKPIEIRNGLTIEDLNNSVIKEQSLQVDVISGATLTSNAYLKAMENALKQAQTK</sequence>
<accession>A0A0S6U297</accession>
<dbReference type="SMART" id="SM00900">
    <property type="entry name" value="FMN_bind"/>
    <property type="match status" value="1"/>
</dbReference>
<dbReference type="AlphaFoldDB" id="A0A0S6U297"/>
<dbReference type="GO" id="GO:0010181">
    <property type="term" value="F:FMN binding"/>
    <property type="evidence" value="ECO:0007669"/>
    <property type="project" value="InterPro"/>
</dbReference>
<dbReference type="Gene3D" id="3.90.1010.20">
    <property type="match status" value="1"/>
</dbReference>
<dbReference type="GO" id="GO:0016020">
    <property type="term" value="C:membrane"/>
    <property type="evidence" value="ECO:0007669"/>
    <property type="project" value="InterPro"/>
</dbReference>
<gene>
    <name evidence="2" type="ORF">CBO05C_1283</name>
</gene>
<protein>
    <recommendedName>
        <fullName evidence="1">FMN-binding domain-containing protein</fullName>
    </recommendedName>
</protein>
<dbReference type="HOGENOM" id="CLU_096350_0_0_9"/>
<feature type="domain" description="FMN-binding" evidence="1">
    <location>
        <begin position="58"/>
        <end position="138"/>
    </location>
</feature>
<organism evidence="2">
    <name type="scientific">Clostridium botulinum B str. Osaka05</name>
    <dbReference type="NCBI Taxonomy" id="1407017"/>
    <lineage>
        <taxon>Bacteria</taxon>
        <taxon>Bacillati</taxon>
        <taxon>Bacillota</taxon>
        <taxon>Clostridia</taxon>
        <taxon>Eubacteriales</taxon>
        <taxon>Clostridiaceae</taxon>
        <taxon>Clostridium</taxon>
    </lineage>
</organism>
<reference evidence="2" key="1">
    <citation type="submission" date="2013-10" db="EMBL/GenBank/DDBJ databases">
        <title>Draft genome sequence of Clostridium botulinum type B strain Osaka05.</title>
        <authorList>
            <person name="Sakaguchi Y."/>
            <person name="Hosomi K."/>
            <person name="Uchiyama J."/>
            <person name="Ogura Y."/>
            <person name="Sakaguchi M."/>
            <person name="Kohda T."/>
            <person name="Mukamoto M."/>
            <person name="Misawa N."/>
            <person name="Matsuzaki S."/>
            <person name="Hayashi T."/>
            <person name="Kozaki S."/>
        </authorList>
    </citation>
    <scope>NUCLEOTIDE SEQUENCE</scope>
    <source>
        <strain evidence="2">Osaka05</strain>
    </source>
</reference>
<dbReference type="Pfam" id="PF04205">
    <property type="entry name" value="FMN_bind"/>
    <property type="match status" value="1"/>
</dbReference>
<dbReference type="EMBL" id="DF384213">
    <property type="protein sequence ID" value="GAE01593.1"/>
    <property type="molecule type" value="Genomic_DNA"/>
</dbReference>
<name>A0A0S6U297_CLOBO</name>
<dbReference type="InterPro" id="IPR007329">
    <property type="entry name" value="FMN-bd"/>
</dbReference>
<evidence type="ECO:0000259" key="1">
    <source>
        <dbReference type="SMART" id="SM00900"/>
    </source>
</evidence>